<dbReference type="EMBL" id="QQWD01000019">
    <property type="protein sequence ID" value="REJ50036.1"/>
    <property type="molecule type" value="Genomic_DNA"/>
</dbReference>
<keyword evidence="1" id="KW-1133">Transmembrane helix</keyword>
<comment type="caution">
    <text evidence="2">The sequence shown here is derived from an EMBL/GenBank/DDBJ whole genome shotgun (WGS) entry which is preliminary data.</text>
</comment>
<feature type="transmembrane region" description="Helical" evidence="1">
    <location>
        <begin position="34"/>
        <end position="54"/>
    </location>
</feature>
<organism evidence="2 3">
    <name type="scientific">Microcystis wesenbergii TW10</name>
    <dbReference type="NCBI Taxonomy" id="2060474"/>
    <lineage>
        <taxon>Bacteria</taxon>
        <taxon>Bacillati</taxon>
        <taxon>Cyanobacteriota</taxon>
        <taxon>Cyanophyceae</taxon>
        <taxon>Oscillatoriophycideae</taxon>
        <taxon>Chroococcales</taxon>
        <taxon>Microcystaceae</taxon>
        <taxon>Microcystis</taxon>
    </lineage>
</organism>
<dbReference type="AlphaFoldDB" id="A0A3E0LRR5"/>
<dbReference type="Proteomes" id="UP000257002">
    <property type="component" value="Unassembled WGS sequence"/>
</dbReference>
<sequence length="82" mass="9338">MTIATQLTIQDIESIVPVVNEGGGWSSAMETNSAIGAIDLFVLCVFVVLSTRYIRLTSQINQEKELKDWQQINWFVYALRWS</sequence>
<keyword evidence="1" id="KW-0472">Membrane</keyword>
<accession>A0A3E0LRR5</accession>
<proteinExistence type="predicted"/>
<evidence type="ECO:0000313" key="3">
    <source>
        <dbReference type="Proteomes" id="UP000257002"/>
    </source>
</evidence>
<gene>
    <name evidence="2" type="ORF">DWQ51_16350</name>
</gene>
<name>A0A3E0LRR5_9CHRO</name>
<keyword evidence="1" id="KW-0812">Transmembrane</keyword>
<reference evidence="2 3" key="1">
    <citation type="submission" date="2017-10" db="EMBL/GenBank/DDBJ databases">
        <title>A large-scale comparative metagenomic study reveals the eutrophication-driven functional interactions in six Microcystis-epibionts communities.</title>
        <authorList>
            <person name="Li Q."/>
            <person name="Lin F."/>
        </authorList>
    </citation>
    <scope>NUCLEOTIDE SEQUENCE [LARGE SCALE GENOMIC DNA]</scope>
    <source>
        <strain evidence="2">TW10</strain>
    </source>
</reference>
<evidence type="ECO:0000313" key="2">
    <source>
        <dbReference type="EMBL" id="REJ50036.1"/>
    </source>
</evidence>
<protein>
    <submittedName>
        <fullName evidence="2">Uncharacterized protein</fullName>
    </submittedName>
</protein>
<evidence type="ECO:0000256" key="1">
    <source>
        <dbReference type="SAM" id="Phobius"/>
    </source>
</evidence>